<protein>
    <recommendedName>
        <fullName evidence="2">Dioxygenase</fullName>
    </recommendedName>
</protein>
<sequence length="33" mass="3731">MNLQLEARVKLPSRVPYGFHGTFIDSKALENQA</sequence>
<dbReference type="EMBL" id="GGEC01073866">
    <property type="protein sequence ID" value="MBX54350.1"/>
    <property type="molecule type" value="Transcribed_RNA"/>
</dbReference>
<organism evidence="1">
    <name type="scientific">Rhizophora mucronata</name>
    <name type="common">Asiatic mangrove</name>
    <dbReference type="NCBI Taxonomy" id="61149"/>
    <lineage>
        <taxon>Eukaryota</taxon>
        <taxon>Viridiplantae</taxon>
        <taxon>Streptophyta</taxon>
        <taxon>Embryophyta</taxon>
        <taxon>Tracheophyta</taxon>
        <taxon>Spermatophyta</taxon>
        <taxon>Magnoliopsida</taxon>
        <taxon>eudicotyledons</taxon>
        <taxon>Gunneridae</taxon>
        <taxon>Pentapetalae</taxon>
        <taxon>rosids</taxon>
        <taxon>fabids</taxon>
        <taxon>Malpighiales</taxon>
        <taxon>Rhizophoraceae</taxon>
        <taxon>Rhizophora</taxon>
    </lineage>
</organism>
<reference evidence="1" key="1">
    <citation type="submission" date="2018-02" db="EMBL/GenBank/DDBJ databases">
        <title>Rhizophora mucronata_Transcriptome.</title>
        <authorList>
            <person name="Meera S.P."/>
            <person name="Sreeshan A."/>
            <person name="Augustine A."/>
        </authorList>
    </citation>
    <scope>NUCLEOTIDE SEQUENCE</scope>
    <source>
        <tissue evidence="1">Leaf</tissue>
    </source>
</reference>
<dbReference type="AlphaFoldDB" id="A0A2P2PHW9"/>
<evidence type="ECO:0000313" key="1">
    <source>
        <dbReference type="EMBL" id="MBX54350.1"/>
    </source>
</evidence>
<accession>A0A2P2PHW9</accession>
<name>A0A2P2PHW9_RHIMU</name>
<evidence type="ECO:0008006" key="2">
    <source>
        <dbReference type="Google" id="ProtNLM"/>
    </source>
</evidence>
<proteinExistence type="predicted"/>